<feature type="chain" id="PRO_5019549474" evidence="2">
    <location>
        <begin position="19"/>
        <end position="175"/>
    </location>
</feature>
<accession>A0A453BYD2</accession>
<dbReference type="Gramene" id="AET2Gv20673600.1">
    <property type="protein sequence ID" value="AET2Gv20673600.1"/>
    <property type="gene ID" value="AET2Gv20673600"/>
</dbReference>
<dbReference type="EnsemblPlants" id="AET2Gv20673600.1">
    <property type="protein sequence ID" value="AET2Gv20673600.1"/>
    <property type="gene ID" value="AET2Gv20673600"/>
</dbReference>
<evidence type="ECO:0000256" key="1">
    <source>
        <dbReference type="SAM" id="MobiDB-lite"/>
    </source>
</evidence>
<reference evidence="4" key="1">
    <citation type="journal article" date="2014" name="Science">
        <title>Ancient hybridizations among the ancestral genomes of bread wheat.</title>
        <authorList>
            <consortium name="International Wheat Genome Sequencing Consortium,"/>
            <person name="Marcussen T."/>
            <person name="Sandve S.R."/>
            <person name="Heier L."/>
            <person name="Spannagl M."/>
            <person name="Pfeifer M."/>
            <person name="Jakobsen K.S."/>
            <person name="Wulff B.B."/>
            <person name="Steuernagel B."/>
            <person name="Mayer K.F."/>
            <person name="Olsen O.A."/>
        </authorList>
    </citation>
    <scope>NUCLEOTIDE SEQUENCE [LARGE SCALE GENOMIC DNA]</scope>
    <source>
        <strain evidence="4">cv. AL8/78</strain>
    </source>
</reference>
<feature type="compositionally biased region" description="Low complexity" evidence="1">
    <location>
        <begin position="105"/>
        <end position="134"/>
    </location>
</feature>
<feature type="compositionally biased region" description="Basic and acidic residues" evidence="1">
    <location>
        <begin position="141"/>
        <end position="158"/>
    </location>
</feature>
<evidence type="ECO:0000313" key="4">
    <source>
        <dbReference type="Proteomes" id="UP000015105"/>
    </source>
</evidence>
<reference evidence="3" key="4">
    <citation type="submission" date="2019-03" db="UniProtKB">
        <authorList>
            <consortium name="EnsemblPlants"/>
        </authorList>
    </citation>
    <scope>IDENTIFICATION</scope>
</reference>
<proteinExistence type="predicted"/>
<keyword evidence="2" id="KW-0732">Signal</keyword>
<feature type="region of interest" description="Disordered" evidence="1">
    <location>
        <begin position="61"/>
        <end position="158"/>
    </location>
</feature>
<dbReference type="AlphaFoldDB" id="A0A453BYD2"/>
<dbReference type="Proteomes" id="UP000015105">
    <property type="component" value="Chromosome 2D"/>
</dbReference>
<evidence type="ECO:0000313" key="3">
    <source>
        <dbReference type="EnsemblPlants" id="AET2Gv20673600.1"/>
    </source>
</evidence>
<reference evidence="3" key="5">
    <citation type="journal article" date="2021" name="G3 (Bethesda)">
        <title>Aegilops tauschii genome assembly Aet v5.0 features greater sequence contiguity and improved annotation.</title>
        <authorList>
            <person name="Wang L."/>
            <person name="Zhu T."/>
            <person name="Rodriguez J.C."/>
            <person name="Deal K.R."/>
            <person name="Dubcovsky J."/>
            <person name="McGuire P.E."/>
            <person name="Lux T."/>
            <person name="Spannagl M."/>
            <person name="Mayer K.F.X."/>
            <person name="Baldrich P."/>
            <person name="Meyers B.C."/>
            <person name="Huo N."/>
            <person name="Gu Y.Q."/>
            <person name="Zhou H."/>
            <person name="Devos K.M."/>
            <person name="Bennetzen J.L."/>
            <person name="Unver T."/>
            <person name="Budak H."/>
            <person name="Gulick P.J."/>
            <person name="Galiba G."/>
            <person name="Kalapos B."/>
            <person name="Nelson D.R."/>
            <person name="Li P."/>
            <person name="You F.M."/>
            <person name="Luo M.C."/>
            <person name="Dvorak J."/>
        </authorList>
    </citation>
    <scope>NUCLEOTIDE SEQUENCE [LARGE SCALE GENOMIC DNA]</scope>
    <source>
        <strain evidence="3">cv. AL8/78</strain>
    </source>
</reference>
<sequence length="175" mass="18675">MAQRWLLVTCLHLTFASAHQPKPASISAVHRIKHPVTLYHLASPVPISSCPRVPTPSFGGLRSAASAGSTPSNRPCSIHGRASSPPCQPRRSHGHGQVPPPQPPVTAAQAAAPARLPRRSASPAAAPGALRRAGNQGGGRQDGRGDHREVRPRGRPLEGKHVHHRSLLVYYVYMK</sequence>
<reference evidence="3" key="3">
    <citation type="journal article" date="2017" name="Nature">
        <title>Genome sequence of the progenitor of the wheat D genome Aegilops tauschii.</title>
        <authorList>
            <person name="Luo M.C."/>
            <person name="Gu Y.Q."/>
            <person name="Puiu D."/>
            <person name="Wang H."/>
            <person name="Twardziok S.O."/>
            <person name="Deal K.R."/>
            <person name="Huo N."/>
            <person name="Zhu T."/>
            <person name="Wang L."/>
            <person name="Wang Y."/>
            <person name="McGuire P.E."/>
            <person name="Liu S."/>
            <person name="Long H."/>
            <person name="Ramasamy R.K."/>
            <person name="Rodriguez J.C."/>
            <person name="Van S.L."/>
            <person name="Yuan L."/>
            <person name="Wang Z."/>
            <person name="Xia Z."/>
            <person name="Xiao L."/>
            <person name="Anderson O.D."/>
            <person name="Ouyang S."/>
            <person name="Liang Y."/>
            <person name="Zimin A.V."/>
            <person name="Pertea G."/>
            <person name="Qi P."/>
            <person name="Bennetzen J.L."/>
            <person name="Dai X."/>
            <person name="Dawson M.W."/>
            <person name="Muller H.G."/>
            <person name="Kugler K."/>
            <person name="Rivarola-Duarte L."/>
            <person name="Spannagl M."/>
            <person name="Mayer K.F.X."/>
            <person name="Lu F.H."/>
            <person name="Bevan M.W."/>
            <person name="Leroy P."/>
            <person name="Li P."/>
            <person name="You F.M."/>
            <person name="Sun Q."/>
            <person name="Liu Z."/>
            <person name="Lyons E."/>
            <person name="Wicker T."/>
            <person name="Salzberg S.L."/>
            <person name="Devos K.M."/>
            <person name="Dvorak J."/>
        </authorList>
    </citation>
    <scope>NUCLEOTIDE SEQUENCE [LARGE SCALE GENOMIC DNA]</scope>
    <source>
        <strain evidence="3">cv. AL8/78</strain>
    </source>
</reference>
<reference evidence="4" key="2">
    <citation type="journal article" date="2017" name="Nat. Plants">
        <title>The Aegilops tauschii genome reveals multiple impacts of transposons.</title>
        <authorList>
            <person name="Zhao G."/>
            <person name="Zou C."/>
            <person name="Li K."/>
            <person name="Wang K."/>
            <person name="Li T."/>
            <person name="Gao L."/>
            <person name="Zhang X."/>
            <person name="Wang H."/>
            <person name="Yang Z."/>
            <person name="Liu X."/>
            <person name="Jiang W."/>
            <person name="Mao L."/>
            <person name="Kong X."/>
            <person name="Jiao Y."/>
            <person name="Jia J."/>
        </authorList>
    </citation>
    <scope>NUCLEOTIDE SEQUENCE [LARGE SCALE GENOMIC DNA]</scope>
    <source>
        <strain evidence="4">cv. AL8/78</strain>
    </source>
</reference>
<feature type="compositionally biased region" description="Polar residues" evidence="1">
    <location>
        <begin position="66"/>
        <end position="75"/>
    </location>
</feature>
<organism evidence="3 4">
    <name type="scientific">Aegilops tauschii subsp. strangulata</name>
    <name type="common">Goatgrass</name>
    <dbReference type="NCBI Taxonomy" id="200361"/>
    <lineage>
        <taxon>Eukaryota</taxon>
        <taxon>Viridiplantae</taxon>
        <taxon>Streptophyta</taxon>
        <taxon>Embryophyta</taxon>
        <taxon>Tracheophyta</taxon>
        <taxon>Spermatophyta</taxon>
        <taxon>Magnoliopsida</taxon>
        <taxon>Liliopsida</taxon>
        <taxon>Poales</taxon>
        <taxon>Poaceae</taxon>
        <taxon>BOP clade</taxon>
        <taxon>Pooideae</taxon>
        <taxon>Triticodae</taxon>
        <taxon>Triticeae</taxon>
        <taxon>Triticinae</taxon>
        <taxon>Aegilops</taxon>
    </lineage>
</organism>
<keyword evidence="4" id="KW-1185">Reference proteome</keyword>
<name>A0A453BYD2_AEGTS</name>
<feature type="signal peptide" evidence="2">
    <location>
        <begin position="1"/>
        <end position="18"/>
    </location>
</feature>
<protein>
    <submittedName>
        <fullName evidence="3">Uncharacterized protein</fullName>
    </submittedName>
</protein>
<evidence type="ECO:0000256" key="2">
    <source>
        <dbReference type="SAM" id="SignalP"/>
    </source>
</evidence>